<gene>
    <name evidence="1" type="ORF">EXE30_12805</name>
</gene>
<organism evidence="1 2">
    <name type="scientific">Acinetobacter halotolerans</name>
    <dbReference type="NCBI Taxonomy" id="1752076"/>
    <lineage>
        <taxon>Bacteria</taxon>
        <taxon>Pseudomonadati</taxon>
        <taxon>Pseudomonadota</taxon>
        <taxon>Gammaproteobacteria</taxon>
        <taxon>Moraxellales</taxon>
        <taxon>Moraxellaceae</taxon>
        <taxon>Acinetobacter</taxon>
    </lineage>
</organism>
<comment type="caution">
    <text evidence="1">The sequence shown here is derived from an EMBL/GenBank/DDBJ whole genome shotgun (WGS) entry which is preliminary data.</text>
</comment>
<evidence type="ECO:0000313" key="2">
    <source>
        <dbReference type="Proteomes" id="UP000292110"/>
    </source>
</evidence>
<dbReference type="EMBL" id="SGIM01000011">
    <property type="protein sequence ID" value="RZF50507.1"/>
    <property type="molecule type" value="Genomic_DNA"/>
</dbReference>
<keyword evidence="2" id="KW-1185">Reference proteome</keyword>
<name>A0A4Q6X9F9_9GAMM</name>
<proteinExistence type="predicted"/>
<dbReference type="AlphaFoldDB" id="A0A4Q6X9F9"/>
<sequence length="124" mass="14301">MIKLISLVLLIISPASYAGYNVYITKKEFYLNEGKCITPVEWRSYLETDPFVIVDPHNSEQDFIVSVNEQVFPLWYSYDSCDLFTKNPSPEAINKMIEIAKMLNATVQGDELEIYITPDNVIRK</sequence>
<evidence type="ECO:0000313" key="1">
    <source>
        <dbReference type="EMBL" id="RZF50507.1"/>
    </source>
</evidence>
<reference evidence="1 2" key="1">
    <citation type="submission" date="2019-02" db="EMBL/GenBank/DDBJ databases">
        <title>The draft genome of Acinetobacter halotolerans strain JCM 31009.</title>
        <authorList>
            <person name="Qin J."/>
            <person name="Feng Y."/>
            <person name="Nemec A."/>
            <person name="Zong Z."/>
        </authorList>
    </citation>
    <scope>NUCLEOTIDE SEQUENCE [LARGE SCALE GENOMIC DNA]</scope>
    <source>
        <strain evidence="1 2">JCM 31009</strain>
    </source>
</reference>
<dbReference type="Proteomes" id="UP000292110">
    <property type="component" value="Unassembled WGS sequence"/>
</dbReference>
<protein>
    <submittedName>
        <fullName evidence="1">Uncharacterized protein</fullName>
    </submittedName>
</protein>
<accession>A0A4Q6X9F9</accession>